<evidence type="ECO:0008006" key="3">
    <source>
        <dbReference type="Google" id="ProtNLM"/>
    </source>
</evidence>
<dbReference type="Pfam" id="PF10127">
    <property type="entry name" value="RlaP"/>
    <property type="match status" value="1"/>
</dbReference>
<evidence type="ECO:0000313" key="1">
    <source>
        <dbReference type="EMBL" id="AGS81887.1"/>
    </source>
</evidence>
<dbReference type="Proteomes" id="UP000015545">
    <property type="component" value="Segment"/>
</dbReference>
<protein>
    <recommendedName>
        <fullName evidence="3">Nucleotidyltransferase</fullName>
    </recommendedName>
</protein>
<proteinExistence type="predicted"/>
<sequence length="276" mass="31851">MLERDHGLVTMAVWEAGSRSWGYSTDRSDYDIRFVYIKKPWMGTVTNTDDTFRQDLEFPNEGGLRFELQGFDFRKFMGMLVRSDAFIHEILAGGSILAHGDCIDHISATAAAYIDLRAMVDAYFSQMHRNLEPKRENKLTAKGIIHALRYGLMVEHILETHEIKPRLTERNDMENYSAFGSVSAVNATVQYLRGNHYLPADTLLRDGLVRKVFEFYGHMQRRMQCDLNSVPGGRNRDYTQADISFQRVLARYYHNNLNVPLQWVEGVQFPSIVRSI</sequence>
<dbReference type="InterPro" id="IPR018775">
    <property type="entry name" value="RlaP"/>
</dbReference>
<reference evidence="1 2" key="1">
    <citation type="journal article" date="2014" name="Genome Announc.">
        <title>Complete Genome Sequence of the Novel Giant Pseudomonas Phage PaBG.</title>
        <authorList>
            <person name="Sykilinda N.N."/>
            <person name="Bondar A.A."/>
            <person name="Gorshkova A.S."/>
            <person name="Kurochkina L.P."/>
            <person name="Kulikov E.E."/>
            <person name="Shneider M.M."/>
            <person name="Kadykov V.A."/>
            <person name="Solovjeva N.V."/>
            <person name="Kabilov M.R."/>
            <person name="Mesyanzhinov V.V."/>
            <person name="Vlassov V.V."/>
            <person name="Drukker V.V."/>
            <person name="Miroshnikov K.A."/>
        </authorList>
    </citation>
    <scope>NUCLEOTIDE SEQUENCE [LARGE SCALE GENOMIC DNA]</scope>
</reference>
<evidence type="ECO:0000313" key="2">
    <source>
        <dbReference type="Proteomes" id="UP000015545"/>
    </source>
</evidence>
<gene>
    <name evidence="1" type="ORF">PaBG_00003</name>
</gene>
<organism evidence="1 2">
    <name type="scientific">Pseudomonas phage PaBG</name>
    <dbReference type="NCBI Taxonomy" id="1335230"/>
    <lineage>
        <taxon>Viruses</taxon>
        <taxon>Duplodnaviria</taxon>
        <taxon>Heunggongvirae</taxon>
        <taxon>Uroviricota</taxon>
        <taxon>Caudoviricetes</taxon>
        <taxon>Baikalvirus</taxon>
        <taxon>Baikalvirus PaBG</taxon>
    </lineage>
</organism>
<keyword evidence="2" id="KW-1185">Reference proteome</keyword>
<accession>S5VV06</accession>
<dbReference type="EMBL" id="KF147891">
    <property type="protein sequence ID" value="AGS81887.1"/>
    <property type="molecule type" value="Genomic_DNA"/>
</dbReference>
<name>S5VV06_9CAUD</name>